<name>A0A645GUJ3_9ZZZZ</name>
<sequence length="64" mass="7556">MTGTNDVDRQILYFVKSGQHIWFERSKNTFVIIFKLLSVLVRIMHRRVKHRGLAVMRAQKVTGK</sequence>
<proteinExistence type="predicted"/>
<reference evidence="1" key="1">
    <citation type="submission" date="2019-08" db="EMBL/GenBank/DDBJ databases">
        <authorList>
            <person name="Kucharzyk K."/>
            <person name="Murdoch R.W."/>
            <person name="Higgins S."/>
            <person name="Loffler F."/>
        </authorList>
    </citation>
    <scope>NUCLEOTIDE SEQUENCE</scope>
</reference>
<dbReference type="EMBL" id="VSSQ01080126">
    <property type="protein sequence ID" value="MPN29429.1"/>
    <property type="molecule type" value="Genomic_DNA"/>
</dbReference>
<comment type="caution">
    <text evidence="1">The sequence shown here is derived from an EMBL/GenBank/DDBJ whole genome shotgun (WGS) entry which is preliminary data.</text>
</comment>
<organism evidence="1">
    <name type="scientific">bioreactor metagenome</name>
    <dbReference type="NCBI Taxonomy" id="1076179"/>
    <lineage>
        <taxon>unclassified sequences</taxon>
        <taxon>metagenomes</taxon>
        <taxon>ecological metagenomes</taxon>
    </lineage>
</organism>
<gene>
    <name evidence="1" type="ORF">SDC9_176882</name>
</gene>
<accession>A0A645GUJ3</accession>
<dbReference type="AlphaFoldDB" id="A0A645GUJ3"/>
<evidence type="ECO:0000313" key="1">
    <source>
        <dbReference type="EMBL" id="MPN29429.1"/>
    </source>
</evidence>
<protein>
    <submittedName>
        <fullName evidence="1">Uncharacterized protein</fullName>
    </submittedName>
</protein>